<keyword evidence="3" id="KW-1185">Reference proteome</keyword>
<evidence type="ECO:0008006" key="4">
    <source>
        <dbReference type="Google" id="ProtNLM"/>
    </source>
</evidence>
<evidence type="ECO:0000313" key="2">
    <source>
        <dbReference type="EMBL" id="KAK5581757.1"/>
    </source>
</evidence>
<evidence type="ECO:0000256" key="1">
    <source>
        <dbReference type="ARBA" id="ARBA00022737"/>
    </source>
</evidence>
<name>A0AAN7U4M9_9MYCE</name>
<keyword evidence="1" id="KW-0677">Repeat</keyword>
<dbReference type="Pfam" id="PF05725">
    <property type="entry name" value="FNIP"/>
    <property type="match status" value="2"/>
</dbReference>
<comment type="caution">
    <text evidence="2">The sequence shown here is derived from an EMBL/GenBank/DDBJ whole genome shotgun (WGS) entry which is preliminary data.</text>
</comment>
<organism evidence="2 3">
    <name type="scientific">Dictyostelium firmibasis</name>
    <dbReference type="NCBI Taxonomy" id="79012"/>
    <lineage>
        <taxon>Eukaryota</taxon>
        <taxon>Amoebozoa</taxon>
        <taxon>Evosea</taxon>
        <taxon>Eumycetozoa</taxon>
        <taxon>Dictyostelia</taxon>
        <taxon>Dictyosteliales</taxon>
        <taxon>Dictyosteliaceae</taxon>
        <taxon>Dictyostelium</taxon>
    </lineage>
</organism>
<reference evidence="2 3" key="1">
    <citation type="submission" date="2023-11" db="EMBL/GenBank/DDBJ databases">
        <title>Dfirmibasis_genome.</title>
        <authorList>
            <person name="Edelbroek B."/>
            <person name="Kjellin J."/>
            <person name="Jerlstrom-Hultqvist J."/>
            <person name="Soderbom F."/>
        </authorList>
    </citation>
    <scope>NUCLEOTIDE SEQUENCE [LARGE SCALE GENOMIC DNA]</scope>
    <source>
        <strain evidence="2 3">TNS-C-14</strain>
    </source>
</reference>
<proteinExistence type="predicted"/>
<sequence>MDIEILFFKVWRNIFINRLIFKHIKFFKIYKKIKFDRIEDIKDFPKREYISSIVYEGTKELISGKDFPRGVYSIRISYDKYCCKKSIESQLSFGLKEFIFPKYNNRITRLLLFPSSVETVVNATFIKFDRNDKNLQDTHPPKLKHIIPYNIKSLSIFRCPNHKLSKWLSIPNSLTSLDLGPYWFNRNKILKPNDLPNQLTHLSMSIVTPIFIIKKDCLPNKLESLNLSVSSKYLSPENIYTLENEIIFESNSLPQSLKKLEINYAIPIFVKSIDSFENITCLLLNYYQEGYRTLTKYMFPPHLNTLSLRVTKTSITPNTLPNSITSLKLHDYSWESYNCFDLEHSNFFPTSLKKLQLNSKIKGKVYINLPNTIENLKFGIFYNQSITFQSVSIPKSVLKLTFNCNKDIESAVIPNSIKYLKFGRNVLNNQFQTITIPETTETLVIKSNQPFYKDFIPPYLKILKLIGDFDKPILFPLPITLEKLFIGNSFNQSLNETLLPQSIIF</sequence>
<protein>
    <recommendedName>
        <fullName evidence="4">FNIP repeat-containing protein</fullName>
    </recommendedName>
</protein>
<dbReference type="Proteomes" id="UP001344447">
    <property type="component" value="Unassembled WGS sequence"/>
</dbReference>
<dbReference type="PANTHER" id="PTHR32134">
    <property type="entry name" value="FNIP REPEAT-CONTAINING PROTEIN"/>
    <property type="match status" value="1"/>
</dbReference>
<gene>
    <name evidence="2" type="ORF">RB653_003335</name>
</gene>
<dbReference type="EMBL" id="JAVFKY010000001">
    <property type="protein sequence ID" value="KAK5581757.1"/>
    <property type="molecule type" value="Genomic_DNA"/>
</dbReference>
<dbReference type="PANTHER" id="PTHR32134:SF169">
    <property type="entry name" value="FNIP REPEAT-CONTAINING PROTEIN-RELATED"/>
    <property type="match status" value="1"/>
</dbReference>
<dbReference type="InterPro" id="IPR051251">
    <property type="entry name" value="STK_FNIP-Repeat"/>
</dbReference>
<dbReference type="AlphaFoldDB" id="A0AAN7U4M9"/>
<accession>A0AAN7U4M9</accession>
<dbReference type="InterPro" id="IPR008615">
    <property type="entry name" value="FNIP"/>
</dbReference>
<evidence type="ECO:0000313" key="3">
    <source>
        <dbReference type="Proteomes" id="UP001344447"/>
    </source>
</evidence>